<dbReference type="AlphaFoldDB" id="A0A2U9ADF7"/>
<accession>A0A2U9ADF7</accession>
<dbReference type="EMBL" id="MH041493">
    <property type="protein sequence ID" value="AWO72484.1"/>
    <property type="molecule type" value="Genomic_DNA"/>
</dbReference>
<evidence type="ECO:0000313" key="1">
    <source>
        <dbReference type="EMBL" id="AWO72418.1"/>
    </source>
</evidence>
<reference evidence="2" key="1">
    <citation type="journal article" date="2019" name="BMC Microbiol.">
        <title>Tetracycline resistance genes of the Clostridia.</title>
        <authorList>
            <person name="Vidor C.J."/>
            <person name="Bulach D."/>
            <person name="Awad M."/>
            <person name="Dena L."/>
        </authorList>
    </citation>
    <scope>NUCLEOTIDE SEQUENCE</scope>
    <source>
        <strain evidence="1">MCD43</strain>
        <strain evidence="2">MCD46</strain>
    </source>
</reference>
<dbReference type="EMBL" id="MH041492">
    <property type="protein sequence ID" value="AWO72418.1"/>
    <property type="molecule type" value="Genomic_DNA"/>
</dbReference>
<name>A0A2U9ADF7_CLODI</name>
<organism evidence="2">
    <name type="scientific">Clostridioides difficile</name>
    <name type="common">Peptoclostridium difficile</name>
    <dbReference type="NCBI Taxonomy" id="1496"/>
    <lineage>
        <taxon>Bacteria</taxon>
        <taxon>Bacillati</taxon>
        <taxon>Bacillota</taxon>
        <taxon>Clostridia</taxon>
        <taxon>Peptostreptococcales</taxon>
        <taxon>Peptostreptococcaceae</taxon>
        <taxon>Clostridioides</taxon>
    </lineage>
</organism>
<protein>
    <submittedName>
        <fullName evidence="2">Uncharacterized protein</fullName>
    </submittedName>
</protein>
<dbReference type="RefSeq" id="WP_235423801.1">
    <property type="nucleotide sequence ID" value="NZ_JADYVA010000011.1"/>
</dbReference>
<sequence length="75" mass="8806">MNYNELEFLNEEYELIENEMLEALANDEIGHFNYLRSNSYTSRLLDLIAKDIQACNEEEFIESIQEVVSSLNLVK</sequence>
<proteinExistence type="predicted"/>
<gene>
    <name evidence="1" type="ORF">HMNKFOFK_00045</name>
    <name evidence="2" type="ORF">LBOJFJBN_00063</name>
</gene>
<evidence type="ECO:0000313" key="2">
    <source>
        <dbReference type="EMBL" id="AWO72484.1"/>
    </source>
</evidence>